<protein>
    <submittedName>
        <fullName evidence="1">Uncharacterized protein</fullName>
    </submittedName>
</protein>
<keyword evidence="2" id="KW-1185">Reference proteome</keyword>
<organism evidence="1 2">
    <name type="scientific">Kipferlia bialata</name>
    <dbReference type="NCBI Taxonomy" id="797122"/>
    <lineage>
        <taxon>Eukaryota</taxon>
        <taxon>Metamonada</taxon>
        <taxon>Carpediemonas-like organisms</taxon>
        <taxon>Kipferlia</taxon>
    </lineage>
</organism>
<gene>
    <name evidence="1" type="ORF">KIPB_001750</name>
</gene>
<name>A0A9K3GFH8_9EUKA</name>
<dbReference type="EMBL" id="BDIP01000260">
    <property type="protein sequence ID" value="GIQ80877.1"/>
    <property type="molecule type" value="Genomic_DNA"/>
</dbReference>
<evidence type="ECO:0000313" key="1">
    <source>
        <dbReference type="EMBL" id="GIQ80877.1"/>
    </source>
</evidence>
<sequence length="70" mass="7644">MRRVLPAILSDSVSDGVWDESKANPALDLCIRHGINEGLVSYAASLTPEDQASSNTLYRMASRYGTHTMC</sequence>
<proteinExistence type="predicted"/>
<comment type="caution">
    <text evidence="1">The sequence shown here is derived from an EMBL/GenBank/DDBJ whole genome shotgun (WGS) entry which is preliminary data.</text>
</comment>
<reference evidence="1 2" key="1">
    <citation type="journal article" date="2018" name="PLoS ONE">
        <title>The draft genome of Kipferlia bialata reveals reductive genome evolution in fornicate parasites.</title>
        <authorList>
            <person name="Tanifuji G."/>
            <person name="Takabayashi S."/>
            <person name="Kume K."/>
            <person name="Takagi M."/>
            <person name="Nakayama T."/>
            <person name="Kamikawa R."/>
            <person name="Inagaki Y."/>
            <person name="Hashimoto T."/>
        </authorList>
    </citation>
    <scope>NUCLEOTIDE SEQUENCE [LARGE SCALE GENOMIC DNA]</scope>
    <source>
        <strain evidence="1">NY0173</strain>
    </source>
</reference>
<dbReference type="Proteomes" id="UP000265618">
    <property type="component" value="Unassembled WGS sequence"/>
</dbReference>
<dbReference type="AlphaFoldDB" id="A0A9K3GFH8"/>
<accession>A0A9K3GFH8</accession>
<evidence type="ECO:0000313" key="2">
    <source>
        <dbReference type="Proteomes" id="UP000265618"/>
    </source>
</evidence>